<dbReference type="AlphaFoldDB" id="A0AAJ6XCK9"/>
<name>A0AAJ6XCK9_POPEU</name>
<keyword evidence="8" id="KW-1185">Reference proteome</keyword>
<feature type="transmembrane region" description="Helical" evidence="5">
    <location>
        <begin position="216"/>
        <end position="234"/>
    </location>
</feature>
<proteinExistence type="predicted"/>
<feature type="transmembrane region" description="Helical" evidence="5">
    <location>
        <begin position="346"/>
        <end position="364"/>
    </location>
</feature>
<dbReference type="GeneID" id="105117579"/>
<dbReference type="Gene3D" id="1.20.1250.20">
    <property type="entry name" value="MFS general substrate transporter like domains"/>
    <property type="match status" value="1"/>
</dbReference>
<feature type="transmembrane region" description="Helical" evidence="5">
    <location>
        <begin position="240"/>
        <end position="265"/>
    </location>
</feature>
<evidence type="ECO:0000313" key="9">
    <source>
        <dbReference type="RefSeq" id="XP_011013609.1"/>
    </source>
</evidence>
<evidence type="ECO:0000256" key="4">
    <source>
        <dbReference type="ARBA" id="ARBA00023136"/>
    </source>
</evidence>
<dbReference type="InterPro" id="IPR056555">
    <property type="entry name" value="NFD4_C"/>
</dbReference>
<feature type="transmembrane region" description="Helical" evidence="5">
    <location>
        <begin position="176"/>
        <end position="195"/>
    </location>
</feature>
<dbReference type="Pfam" id="PF23262">
    <property type="entry name" value="NFD4_C"/>
    <property type="match status" value="1"/>
</dbReference>
<keyword evidence="3 5" id="KW-1133">Transmembrane helix</keyword>
<evidence type="ECO:0000256" key="5">
    <source>
        <dbReference type="SAM" id="Phobius"/>
    </source>
</evidence>
<feature type="transmembrane region" description="Helical" evidence="5">
    <location>
        <begin position="81"/>
        <end position="98"/>
    </location>
</feature>
<evidence type="ECO:0000256" key="3">
    <source>
        <dbReference type="ARBA" id="ARBA00022989"/>
    </source>
</evidence>
<sequence>MGFHQTSSISFSATKWLGFVTAVWVQAISGNNYTFSNYSDALKSLMNLTQLELNNLSVAKDVGKAFGLLAGLASDRLPTPVILLIGSIEGLIGYGTQWLVVSGRIQPLPYWQMCIFLCLGGNSTTWMNTAGLVTCLRNFRRNRGPVSGILKGYVGLSTAIFTDLCAALFADDPAKFLIMLSVIPFAVCLTAIVFLRENPPAATIEEEKEESKYFNIFNAVAVIVAVYLMAYGFIPNPSHAISLAFSVILLVLLASPLAAPVHAFIKSWTLNRFKNQADVERQIQEPLLIEKKTQEEIQEKTAEESASAVVEQPHALEEEKAAVEVKRRPVIGEDHTLFEAMWTVDFWILFLSFLCGVGTGLAVMNNMGQIGLALGYADVSLFISLTSIWGFFGRIVSGSVSEYYIK</sequence>
<feature type="domain" description="Nodulin-like" evidence="6">
    <location>
        <begin position="15"/>
        <end position="261"/>
    </location>
</feature>
<keyword evidence="2 5" id="KW-0812">Transmembrane</keyword>
<evidence type="ECO:0000259" key="6">
    <source>
        <dbReference type="Pfam" id="PF06813"/>
    </source>
</evidence>
<dbReference type="KEGG" id="peu:105117579"/>
<evidence type="ECO:0000256" key="2">
    <source>
        <dbReference type="ARBA" id="ARBA00022692"/>
    </source>
</evidence>
<dbReference type="InterPro" id="IPR036259">
    <property type="entry name" value="MFS_trans_sf"/>
</dbReference>
<feature type="transmembrane region" description="Helical" evidence="5">
    <location>
        <begin position="148"/>
        <end position="170"/>
    </location>
</feature>
<gene>
    <name evidence="9" type="primary">LOC105117579</name>
</gene>
<keyword evidence="4 5" id="KW-0472">Membrane</keyword>
<evidence type="ECO:0000259" key="7">
    <source>
        <dbReference type="Pfam" id="PF23262"/>
    </source>
</evidence>
<comment type="subcellular location">
    <subcellularLocation>
        <location evidence="1">Membrane</location>
        <topology evidence="1">Multi-pass membrane protein</topology>
    </subcellularLocation>
</comment>
<protein>
    <submittedName>
        <fullName evidence="9">Probable transporter mch1</fullName>
    </submittedName>
</protein>
<feature type="domain" description="NFD4 C-terminal" evidence="7">
    <location>
        <begin position="343"/>
        <end position="404"/>
    </location>
</feature>
<reference evidence="9" key="1">
    <citation type="submission" date="2025-08" db="UniProtKB">
        <authorList>
            <consortium name="RefSeq"/>
        </authorList>
    </citation>
    <scope>IDENTIFICATION</scope>
</reference>
<organism evidence="8 9">
    <name type="scientific">Populus euphratica</name>
    <name type="common">Euphrates poplar</name>
    <dbReference type="NCBI Taxonomy" id="75702"/>
    <lineage>
        <taxon>Eukaryota</taxon>
        <taxon>Viridiplantae</taxon>
        <taxon>Streptophyta</taxon>
        <taxon>Embryophyta</taxon>
        <taxon>Tracheophyta</taxon>
        <taxon>Spermatophyta</taxon>
        <taxon>Magnoliopsida</taxon>
        <taxon>eudicotyledons</taxon>
        <taxon>Gunneridae</taxon>
        <taxon>Pentapetalae</taxon>
        <taxon>rosids</taxon>
        <taxon>fabids</taxon>
        <taxon>Malpighiales</taxon>
        <taxon>Salicaceae</taxon>
        <taxon>Saliceae</taxon>
        <taxon>Populus</taxon>
    </lineage>
</organism>
<dbReference type="GO" id="GO:0016020">
    <property type="term" value="C:membrane"/>
    <property type="evidence" value="ECO:0007669"/>
    <property type="project" value="UniProtKB-SubCell"/>
</dbReference>
<feature type="transmembrane region" description="Helical" evidence="5">
    <location>
        <begin position="370"/>
        <end position="392"/>
    </location>
</feature>
<dbReference type="SUPFAM" id="SSF103473">
    <property type="entry name" value="MFS general substrate transporter"/>
    <property type="match status" value="1"/>
</dbReference>
<evidence type="ECO:0000256" key="1">
    <source>
        <dbReference type="ARBA" id="ARBA00004141"/>
    </source>
</evidence>
<dbReference type="InterPro" id="IPR010658">
    <property type="entry name" value="Nodulin-like"/>
</dbReference>
<dbReference type="PANTHER" id="PTHR21576:SF78">
    <property type="entry name" value="PROTEIN NUCLEAR FUSION DEFECTIVE 4-LIKE"/>
    <property type="match status" value="1"/>
</dbReference>
<dbReference type="RefSeq" id="XP_011013609.1">
    <property type="nucleotide sequence ID" value="XM_011015307.1"/>
</dbReference>
<dbReference type="Proteomes" id="UP000694918">
    <property type="component" value="Unplaced"/>
</dbReference>
<dbReference type="Pfam" id="PF06813">
    <property type="entry name" value="Nodulin-like"/>
    <property type="match status" value="1"/>
</dbReference>
<accession>A0AAJ6XCK9</accession>
<evidence type="ECO:0000313" key="8">
    <source>
        <dbReference type="Proteomes" id="UP000694918"/>
    </source>
</evidence>
<dbReference type="PANTHER" id="PTHR21576">
    <property type="entry name" value="UNCHARACTERIZED NODULIN-LIKE PROTEIN"/>
    <property type="match status" value="1"/>
</dbReference>